<gene>
    <name evidence="2" type="ORF">D9613_008422</name>
</gene>
<feature type="compositionally biased region" description="Acidic residues" evidence="1">
    <location>
        <begin position="266"/>
        <end position="279"/>
    </location>
</feature>
<comment type="caution">
    <text evidence="2">The sequence shown here is derived from an EMBL/GenBank/DDBJ whole genome shotgun (WGS) entry which is preliminary data.</text>
</comment>
<reference evidence="2 3" key="1">
    <citation type="submission" date="2019-12" db="EMBL/GenBank/DDBJ databases">
        <authorList>
            <person name="Floudas D."/>
            <person name="Bentzer J."/>
            <person name="Ahren D."/>
            <person name="Johansson T."/>
            <person name="Persson P."/>
            <person name="Tunlid A."/>
        </authorList>
    </citation>
    <scope>NUCLEOTIDE SEQUENCE [LARGE SCALE GENOMIC DNA]</scope>
    <source>
        <strain evidence="2 3">CBS 102.39</strain>
    </source>
</reference>
<feature type="compositionally biased region" description="Low complexity" evidence="1">
    <location>
        <begin position="458"/>
        <end position="491"/>
    </location>
</feature>
<feature type="compositionally biased region" description="Basic and acidic residues" evidence="1">
    <location>
        <begin position="256"/>
        <end position="265"/>
    </location>
</feature>
<dbReference type="AlphaFoldDB" id="A0A8H4QSX4"/>
<feature type="region of interest" description="Disordered" evidence="1">
    <location>
        <begin position="609"/>
        <end position="646"/>
    </location>
</feature>
<dbReference type="EMBL" id="JAACJL010000031">
    <property type="protein sequence ID" value="KAF4616835.1"/>
    <property type="molecule type" value="Genomic_DNA"/>
</dbReference>
<feature type="region of interest" description="Disordered" evidence="1">
    <location>
        <begin position="408"/>
        <end position="497"/>
    </location>
</feature>
<feature type="region of interest" description="Disordered" evidence="1">
    <location>
        <begin position="558"/>
        <end position="591"/>
    </location>
</feature>
<proteinExistence type="predicted"/>
<protein>
    <submittedName>
        <fullName evidence="2">Uncharacterized protein</fullName>
    </submittedName>
</protein>
<feature type="compositionally biased region" description="Low complexity" evidence="1">
    <location>
        <begin position="424"/>
        <end position="440"/>
    </location>
</feature>
<sequence>MSARLDHSAGRASAQPRPPSRAMAGQYSMDIEPDLEWKTRLQAQIRGELHVLVQEAQSAYEAAKARALQEYNDTILRIGEMEQQRYDAGVEAERRRRAQAVAARPPSRPASTVHPLGIPRLSSTAALAERRPSLASSPNPPSPLIIEAAFEPSESWKQQARANIHLSLQELKNENIARYKEDIEKADPAHRQQLLQQCDAENERIAKEAEGQYIAALNLERKRRKTKAMQSRMQSGTLNPAQTNGSSQPISTGRRVFVEDQLSDHEDSEESEESEESEDGVDRFIKDRFVEEQRLRREAEARLAATSSQKQPGSDDGSEDDGEEKIVLQFSMEFDKEKPNGNPPQTPSRNKGKGKEGKEVEASDPRQRRSKIVNEDDDANSIISLSDPALIEQQKYAFKQWEYAQREQAIKQRKRHDSIVQETSAMSSPSTQSSGSPSNSKFFHSRRPSDVSGQSRMSSTNTSPASAAYPASAFKTVQPSASPTHSRTSSSNAIPIARPRTGSISWLAESPTQYTAAEWKRRQSELTVNGTIDPALKSKLSKGEIDVIEASNRANNRARAGSIQQGQAIVSLPGTSPKSVSRSTSPAISRSASTMPTLNAYSANGGASNLFWRPTPPRSASTAPTHTPHRTQGATASAYSTRGAFN</sequence>
<name>A0A8H4QSX4_9AGAR</name>
<feature type="region of interest" description="Disordered" evidence="1">
    <location>
        <begin position="298"/>
        <end position="389"/>
    </location>
</feature>
<feature type="compositionally biased region" description="Polar residues" evidence="1">
    <location>
        <begin position="228"/>
        <end position="251"/>
    </location>
</feature>
<accession>A0A8H4QSX4</accession>
<feature type="region of interest" description="Disordered" evidence="1">
    <location>
        <begin position="224"/>
        <end position="285"/>
    </location>
</feature>
<evidence type="ECO:0000256" key="1">
    <source>
        <dbReference type="SAM" id="MobiDB-lite"/>
    </source>
</evidence>
<organism evidence="2 3">
    <name type="scientific">Agrocybe pediades</name>
    <dbReference type="NCBI Taxonomy" id="84607"/>
    <lineage>
        <taxon>Eukaryota</taxon>
        <taxon>Fungi</taxon>
        <taxon>Dikarya</taxon>
        <taxon>Basidiomycota</taxon>
        <taxon>Agaricomycotina</taxon>
        <taxon>Agaricomycetes</taxon>
        <taxon>Agaricomycetidae</taxon>
        <taxon>Agaricales</taxon>
        <taxon>Agaricineae</taxon>
        <taxon>Strophariaceae</taxon>
        <taxon>Agrocybe</taxon>
    </lineage>
</organism>
<feature type="region of interest" description="Disordered" evidence="1">
    <location>
        <begin position="1"/>
        <end position="24"/>
    </location>
</feature>
<evidence type="ECO:0000313" key="2">
    <source>
        <dbReference type="EMBL" id="KAF4616835.1"/>
    </source>
</evidence>
<keyword evidence="3" id="KW-1185">Reference proteome</keyword>
<evidence type="ECO:0000313" key="3">
    <source>
        <dbReference type="Proteomes" id="UP000521872"/>
    </source>
</evidence>
<feature type="compositionally biased region" description="Basic and acidic residues" evidence="1">
    <location>
        <begin position="353"/>
        <end position="367"/>
    </location>
</feature>
<feature type="compositionally biased region" description="Polar residues" evidence="1">
    <location>
        <begin position="630"/>
        <end position="640"/>
    </location>
</feature>
<dbReference type="Proteomes" id="UP000521872">
    <property type="component" value="Unassembled WGS sequence"/>
</dbReference>
<feature type="compositionally biased region" description="Polar residues" evidence="1">
    <location>
        <begin position="562"/>
        <end position="591"/>
    </location>
</feature>